<evidence type="ECO:0000256" key="2">
    <source>
        <dbReference type="SAM" id="Phobius"/>
    </source>
</evidence>
<dbReference type="eggNOG" id="ENOG502T50N">
    <property type="taxonomic scope" value="Eukaryota"/>
</dbReference>
<evidence type="ECO:0000256" key="1">
    <source>
        <dbReference type="SAM" id="MobiDB-lite"/>
    </source>
</evidence>
<sequence>MCELMMETASLSAHHQSLESPSPTQRDHEVFWMLYRTFCYWYVVSRKQLTLLLVVPITNTFPTVSVVANFLLLLTCVSPSVKDLALYRVNVTRLAEDLHSQVLNKTEATSPKDLLHPNLPTYWLWGISGICDEYPDKAVCRRRFLPTQDILTLVEHSLTSGTDDGTQDETISKVLTTWNSTLTHLDSPEQHDRAAKFAAISKAGVAIIIVVIILDILLLGPSLWWPSSKKRLPRVFYLISAVYGMIAMGAGIVVAVALPHGFHVAVIARETGVMTLIILFVGAGIRLVTSLIGCCFSCWDPDSSGPSRLPEWSRRGGVGQRPVVRRRVRSEMTLAKQAVRHEEKRVRSETPESGQVEDKEGSRLRPRKPLGDQGTYNEKIGYLGEKCIFDLFSLYNLPNWSGETNWTSSLRSLQNLFEDFPIHQEKHHADFTYHDTTGAMREALRQEGLRVSPSWSNNTKYHIEVKTTEGRCWTPMKVSVNQTRLMENYEGDANNVYILVRVFDVRERHVGLRWFPEPRRRENLKFKGPKEGYYEVTTKNIYV</sequence>
<dbReference type="EMBL" id="CU633454">
    <property type="protein sequence ID" value="CAP61582.1"/>
    <property type="molecule type" value="Genomic_DNA"/>
</dbReference>
<reference evidence="3" key="2">
    <citation type="submission" date="2008-07" db="EMBL/GenBank/DDBJ databases">
        <authorList>
            <person name="Genoscope - CEA"/>
        </authorList>
    </citation>
    <scope>NUCLEOTIDE SEQUENCE</scope>
    <source>
        <strain evidence="3">S mat+</strain>
    </source>
</reference>
<feature type="compositionally biased region" description="Basic and acidic residues" evidence="1">
    <location>
        <begin position="339"/>
        <end position="363"/>
    </location>
</feature>
<organism evidence="3">
    <name type="scientific">Podospora anserina (strain S / ATCC MYA-4624 / DSM 980 / FGSC 10383)</name>
    <name type="common">Pleurage anserina</name>
    <dbReference type="NCBI Taxonomy" id="515849"/>
    <lineage>
        <taxon>Eukaryota</taxon>
        <taxon>Fungi</taxon>
        <taxon>Dikarya</taxon>
        <taxon>Ascomycota</taxon>
        <taxon>Pezizomycotina</taxon>
        <taxon>Sordariomycetes</taxon>
        <taxon>Sordariomycetidae</taxon>
        <taxon>Sordariales</taxon>
        <taxon>Podosporaceae</taxon>
        <taxon>Podospora</taxon>
        <taxon>Podospora anserina</taxon>
    </lineage>
</organism>
<reference evidence="3 5" key="1">
    <citation type="journal article" date="2008" name="Genome Biol.">
        <title>The genome sequence of the model ascomycete fungus Podospora anserina.</title>
        <authorList>
            <person name="Espagne E."/>
            <person name="Lespinet O."/>
            <person name="Malagnac F."/>
            <person name="Da Silva C."/>
            <person name="Jaillon O."/>
            <person name="Porcel B.M."/>
            <person name="Couloux A."/>
            <person name="Aury J.-M."/>
            <person name="Segurens B."/>
            <person name="Poulain J."/>
            <person name="Anthouard V."/>
            <person name="Grossetete S."/>
            <person name="Khalili H."/>
            <person name="Coppin E."/>
            <person name="Dequard-Chablat M."/>
            <person name="Picard M."/>
            <person name="Contamine V."/>
            <person name="Arnaise S."/>
            <person name="Bourdais A."/>
            <person name="Berteaux-Lecellier V."/>
            <person name="Gautheret D."/>
            <person name="de Vries R.P."/>
            <person name="Battaglia E."/>
            <person name="Coutinho P.M."/>
            <person name="Danchin E.G.J."/>
            <person name="Henrissat B."/>
            <person name="El Khoury R."/>
            <person name="Sainsard-Chanet A."/>
            <person name="Boivin A."/>
            <person name="Pinan-Lucarre B."/>
            <person name="Sellem C.H."/>
            <person name="Debuchy R."/>
            <person name="Wincker P."/>
            <person name="Weissenbach J."/>
            <person name="Silar P."/>
        </authorList>
    </citation>
    <scope>NUCLEOTIDE SEQUENCE [LARGE SCALE GENOMIC DNA]</scope>
    <source>
        <strain evidence="5">S / ATCC MYA-4624 / DSM 980 / FGSC 10383</strain>
        <strain evidence="3">S mat+</strain>
    </source>
</reference>
<keyword evidence="2" id="KW-0812">Transmembrane</keyword>
<keyword evidence="5" id="KW-1185">Reference proteome</keyword>
<evidence type="ECO:0000313" key="4">
    <source>
        <dbReference type="EMBL" id="CDP27935.1"/>
    </source>
</evidence>
<proteinExistence type="predicted"/>
<dbReference type="OrthoDB" id="4590557at2759"/>
<feature type="transmembrane region" description="Helical" evidence="2">
    <location>
        <begin position="236"/>
        <end position="259"/>
    </location>
</feature>
<reference evidence="5" key="3">
    <citation type="journal article" date="2014" name="Genetics">
        <title>Maintaining two mating types: Structure of the mating type locus and its role in heterokaryosis in Podospora anserina.</title>
        <authorList>
            <person name="Grognet P."/>
            <person name="Bidard F."/>
            <person name="Kuchly C."/>
            <person name="Tong L.C.H."/>
            <person name="Coppin E."/>
            <person name="Benkhali J.A."/>
            <person name="Couloux A."/>
            <person name="Wincker P."/>
            <person name="Debuchy R."/>
            <person name="Silar P."/>
        </authorList>
    </citation>
    <scope>GENOME REANNOTATION</scope>
    <source>
        <strain evidence="5">S / ATCC MYA-4624 / DSM 980 / FGSC 10383</strain>
    </source>
</reference>
<dbReference type="EMBL" id="FO904939">
    <property type="protein sequence ID" value="CDP27935.1"/>
    <property type="molecule type" value="Genomic_DNA"/>
</dbReference>
<dbReference type="VEuPathDB" id="FungiDB:PODANS_4_1847"/>
<feature type="transmembrane region" description="Helical" evidence="2">
    <location>
        <begin position="203"/>
        <end position="224"/>
    </location>
</feature>
<evidence type="ECO:0000313" key="3">
    <source>
        <dbReference type="EMBL" id="CAP61582.1"/>
    </source>
</evidence>
<keyword evidence="2" id="KW-1133">Transmembrane helix</keyword>
<accession>B2ADR7</accession>
<dbReference type="KEGG" id="pan:PODANSg822"/>
<dbReference type="AlphaFoldDB" id="B2ADR7"/>
<evidence type="ECO:0000313" key="5">
    <source>
        <dbReference type="Proteomes" id="UP000001197"/>
    </source>
</evidence>
<dbReference type="RefSeq" id="XP_001903806.1">
    <property type="nucleotide sequence ID" value="XM_001903771.1"/>
</dbReference>
<feature type="transmembrane region" description="Helical" evidence="2">
    <location>
        <begin position="271"/>
        <end position="293"/>
    </location>
</feature>
<name>B2ADR7_PODAN</name>
<gene>
    <name evidence="3" type="ORF">PODANS_4_1847</name>
</gene>
<reference evidence="4" key="4">
    <citation type="submission" date="2015-04" db="EMBL/GenBank/DDBJ databases">
        <title>Maintaining two mating types: Structure of the mating type locus and its role in heterokaryosis in Podospora anserina.</title>
        <authorList>
            <person name="Grognet P."/>
            <person name="Bidard F."/>
            <person name="Kuchly C."/>
            <person name="Chan Ho Tong L."/>
            <person name="Coppin E."/>
            <person name="Ait Benkhali J."/>
            <person name="Couloux A."/>
            <person name="Wincker P."/>
            <person name="Debuchy R."/>
            <person name="Silar P."/>
        </authorList>
    </citation>
    <scope>NUCLEOTIDE SEQUENCE</scope>
</reference>
<dbReference type="GeneID" id="6187912"/>
<feature type="region of interest" description="Disordered" evidence="1">
    <location>
        <begin position="337"/>
        <end position="372"/>
    </location>
</feature>
<dbReference type="HOGENOM" id="CLU_501641_0_0_1"/>
<feature type="transmembrane region" description="Helical" evidence="2">
    <location>
        <begin position="51"/>
        <end position="74"/>
    </location>
</feature>
<dbReference type="Proteomes" id="UP000001197">
    <property type="component" value="Chromosome 4"/>
</dbReference>
<protein>
    <submittedName>
        <fullName evidence="3">Podospora anserina S mat+ genomic DNA chromosome 4, supercontig 1</fullName>
    </submittedName>
</protein>
<keyword evidence="2" id="KW-0472">Membrane</keyword>